<dbReference type="EMBL" id="BRXS01000006">
    <property type="protein sequence ID" value="GLC27182.1"/>
    <property type="molecule type" value="Genomic_DNA"/>
</dbReference>
<feature type="domain" description="ABC3 transporter permease C-terminal" evidence="8">
    <location>
        <begin position="308"/>
        <end position="433"/>
    </location>
</feature>
<dbReference type="Pfam" id="PF12704">
    <property type="entry name" value="MacB_PCD"/>
    <property type="match status" value="1"/>
</dbReference>
<keyword evidence="6 7" id="KW-0472">Membrane</keyword>
<evidence type="ECO:0000256" key="3">
    <source>
        <dbReference type="ARBA" id="ARBA00022475"/>
    </source>
</evidence>
<evidence type="ECO:0000256" key="4">
    <source>
        <dbReference type="ARBA" id="ARBA00022692"/>
    </source>
</evidence>
<evidence type="ECO:0000313" key="11">
    <source>
        <dbReference type="Proteomes" id="UP001161325"/>
    </source>
</evidence>
<accession>A0AA37QBD1</accession>
<dbReference type="GO" id="GO:0098797">
    <property type="term" value="C:plasma membrane protein complex"/>
    <property type="evidence" value="ECO:0007669"/>
    <property type="project" value="TreeGrafter"/>
</dbReference>
<dbReference type="RefSeq" id="WP_284351629.1">
    <property type="nucleotide sequence ID" value="NZ_BRXS01000006.1"/>
</dbReference>
<dbReference type="GO" id="GO:0044874">
    <property type="term" value="P:lipoprotein localization to outer membrane"/>
    <property type="evidence" value="ECO:0007669"/>
    <property type="project" value="TreeGrafter"/>
</dbReference>
<keyword evidence="11" id="KW-1185">Reference proteome</keyword>
<organism evidence="10 11">
    <name type="scientific">Roseisolibacter agri</name>
    <dbReference type="NCBI Taxonomy" id="2014610"/>
    <lineage>
        <taxon>Bacteria</taxon>
        <taxon>Pseudomonadati</taxon>
        <taxon>Gemmatimonadota</taxon>
        <taxon>Gemmatimonadia</taxon>
        <taxon>Gemmatimonadales</taxon>
        <taxon>Gemmatimonadaceae</taxon>
        <taxon>Roseisolibacter</taxon>
    </lineage>
</organism>
<comment type="subcellular location">
    <subcellularLocation>
        <location evidence="1">Cell membrane</location>
        <topology evidence="1">Multi-pass membrane protein</topology>
    </subcellularLocation>
</comment>
<comment type="caution">
    <text evidence="10">The sequence shown here is derived from an EMBL/GenBank/DDBJ whole genome shotgun (WGS) entry which is preliminary data.</text>
</comment>
<feature type="transmembrane region" description="Helical" evidence="7">
    <location>
        <begin position="43"/>
        <end position="69"/>
    </location>
</feature>
<feature type="transmembrane region" description="Helical" evidence="7">
    <location>
        <begin position="304"/>
        <end position="331"/>
    </location>
</feature>
<dbReference type="InterPro" id="IPR051447">
    <property type="entry name" value="Lipoprotein-release_system"/>
</dbReference>
<name>A0AA37QBD1_9BACT</name>
<evidence type="ECO:0000256" key="5">
    <source>
        <dbReference type="ARBA" id="ARBA00022989"/>
    </source>
</evidence>
<gene>
    <name evidence="10" type="primary">lolE</name>
    <name evidence="10" type="ORF">rosag_36950</name>
</gene>
<dbReference type="PANTHER" id="PTHR30489:SF0">
    <property type="entry name" value="LIPOPROTEIN-RELEASING SYSTEM TRANSMEMBRANE PROTEIN LOLE"/>
    <property type="match status" value="1"/>
</dbReference>
<dbReference type="Pfam" id="PF02687">
    <property type="entry name" value="FtsX"/>
    <property type="match status" value="1"/>
</dbReference>
<evidence type="ECO:0000259" key="9">
    <source>
        <dbReference type="Pfam" id="PF12704"/>
    </source>
</evidence>
<feature type="transmembrane region" description="Helical" evidence="7">
    <location>
        <begin position="352"/>
        <end position="379"/>
    </location>
</feature>
<protein>
    <submittedName>
        <fullName evidence="10">ABC transporter permease</fullName>
    </submittedName>
</protein>
<reference evidence="10" key="1">
    <citation type="submission" date="2022-08" db="EMBL/GenBank/DDBJ databases">
        <title>Draft genome sequencing of Roseisolibacter agri AW1220.</title>
        <authorList>
            <person name="Tobiishi Y."/>
            <person name="Tonouchi A."/>
        </authorList>
    </citation>
    <scope>NUCLEOTIDE SEQUENCE</scope>
    <source>
        <strain evidence="10">AW1220</strain>
    </source>
</reference>
<evidence type="ECO:0000256" key="7">
    <source>
        <dbReference type="SAM" id="Phobius"/>
    </source>
</evidence>
<keyword evidence="3" id="KW-1003">Cell membrane</keyword>
<feature type="transmembrane region" description="Helical" evidence="7">
    <location>
        <begin position="406"/>
        <end position="425"/>
    </location>
</feature>
<evidence type="ECO:0000259" key="8">
    <source>
        <dbReference type="Pfam" id="PF02687"/>
    </source>
</evidence>
<keyword evidence="4 7" id="KW-0812">Transmembrane</keyword>
<evidence type="ECO:0000313" key="10">
    <source>
        <dbReference type="EMBL" id="GLC27182.1"/>
    </source>
</evidence>
<dbReference type="AlphaFoldDB" id="A0AA37QBD1"/>
<evidence type="ECO:0000256" key="6">
    <source>
        <dbReference type="ARBA" id="ARBA00023136"/>
    </source>
</evidence>
<proteinExistence type="inferred from homology"/>
<feature type="domain" description="MacB-like periplasmic core" evidence="9">
    <location>
        <begin position="48"/>
        <end position="275"/>
    </location>
</feature>
<dbReference type="InterPro" id="IPR025857">
    <property type="entry name" value="MacB_PCD"/>
</dbReference>
<dbReference type="Proteomes" id="UP001161325">
    <property type="component" value="Unassembled WGS sequence"/>
</dbReference>
<dbReference type="InterPro" id="IPR003838">
    <property type="entry name" value="ABC3_permease_C"/>
</dbReference>
<evidence type="ECO:0000256" key="2">
    <source>
        <dbReference type="ARBA" id="ARBA00005236"/>
    </source>
</evidence>
<keyword evidence="5 7" id="KW-1133">Transmembrane helix</keyword>
<dbReference type="PANTHER" id="PTHR30489">
    <property type="entry name" value="LIPOPROTEIN-RELEASING SYSTEM TRANSMEMBRANE PROTEIN LOLE"/>
    <property type="match status" value="1"/>
</dbReference>
<evidence type="ECO:0000256" key="1">
    <source>
        <dbReference type="ARBA" id="ARBA00004651"/>
    </source>
</evidence>
<sequence length="440" mass="47410">MTTVTAPRPRVRTPAVPAPARSLARLELAIAWRYLRSRRGSSLLSLISMIAMGGVMVGVSALILIMGVMNGLQRDLRDKILVGSPDIRVLTFGEGLKMDGWRDALAKVKANRNVVAVAPVVLTQGLIRKRGSAGFDAGAQIAGIEPEGPGVPDVTSIRQHAIMGNFRFITGDGEKRGAVLGKRLAESLNVWPGDSITIVTSAQGATNPLTGEPTPIFENFQVTGVVETGMFEYDNAYLFVALPHAQRMAGLGDAVTGLEVRTRDRWHASEVARELFDTLKFPYRTVDWQEQNSSLFQALKLEKLGMGVILLLIVLVAAFNIVSTLTMVVTDKTREIGILKAMGLPARSVRRIFFLQGLVIGLVGTVGGMLLGLGASIALGHYKFIKLDPAVYFIDHLPVSTEPLDVLITVGASVLVAALATLYPANQAAKLYPLEAIRHE</sequence>
<comment type="similarity">
    <text evidence="2">Belongs to the ABC-4 integral membrane protein family. LolC/E subfamily.</text>
</comment>